<name>A0AAD2DTY8_9LAMI</name>
<dbReference type="AlphaFoldDB" id="A0AAD2DTY8"/>
<evidence type="ECO:0000313" key="6">
    <source>
        <dbReference type="EMBL" id="CAI9764563.1"/>
    </source>
</evidence>
<gene>
    <name evidence="6" type="ORF">FPE_LOCUS11993</name>
</gene>
<comment type="similarity">
    <text evidence="1">Belongs to the Glu/Leu/Phe/Val dehydrogenases family.</text>
</comment>
<reference evidence="6" key="1">
    <citation type="submission" date="2023-05" db="EMBL/GenBank/DDBJ databases">
        <authorList>
            <person name="Huff M."/>
        </authorList>
    </citation>
    <scope>NUCLEOTIDE SEQUENCE</scope>
</reference>
<dbReference type="GO" id="GO:0004352">
    <property type="term" value="F:glutamate dehydrogenase (NAD+) activity"/>
    <property type="evidence" value="ECO:0007669"/>
    <property type="project" value="TreeGrafter"/>
</dbReference>
<dbReference type="PANTHER" id="PTHR11606">
    <property type="entry name" value="GLUTAMATE DEHYDROGENASE"/>
    <property type="match status" value="1"/>
</dbReference>
<dbReference type="GO" id="GO:0006538">
    <property type="term" value="P:L-glutamate catabolic process"/>
    <property type="evidence" value="ECO:0007669"/>
    <property type="project" value="TreeGrafter"/>
</dbReference>
<dbReference type="Proteomes" id="UP000834106">
    <property type="component" value="Chromosome 7"/>
</dbReference>
<evidence type="ECO:0000256" key="2">
    <source>
        <dbReference type="ARBA" id="ARBA00023002"/>
    </source>
</evidence>
<keyword evidence="2" id="KW-0560">Oxidoreductase</keyword>
<dbReference type="EMBL" id="OU503042">
    <property type="protein sequence ID" value="CAI9764563.1"/>
    <property type="molecule type" value="Genomic_DNA"/>
</dbReference>
<dbReference type="GO" id="GO:0005739">
    <property type="term" value="C:mitochondrion"/>
    <property type="evidence" value="ECO:0007669"/>
    <property type="project" value="TreeGrafter"/>
</dbReference>
<dbReference type="SUPFAM" id="SSF53223">
    <property type="entry name" value="Aminoacid dehydrogenase-like, N-terminal domain"/>
    <property type="match status" value="1"/>
</dbReference>
<evidence type="ECO:0000256" key="1">
    <source>
        <dbReference type="ARBA" id="ARBA00006382"/>
    </source>
</evidence>
<feature type="transmembrane region" description="Helical" evidence="4">
    <location>
        <begin position="78"/>
        <end position="101"/>
    </location>
</feature>
<proteinExistence type="inferred from homology"/>
<organism evidence="6 7">
    <name type="scientific">Fraxinus pennsylvanica</name>
    <dbReference type="NCBI Taxonomy" id="56036"/>
    <lineage>
        <taxon>Eukaryota</taxon>
        <taxon>Viridiplantae</taxon>
        <taxon>Streptophyta</taxon>
        <taxon>Embryophyta</taxon>
        <taxon>Tracheophyta</taxon>
        <taxon>Spermatophyta</taxon>
        <taxon>Magnoliopsida</taxon>
        <taxon>eudicotyledons</taxon>
        <taxon>Gunneridae</taxon>
        <taxon>Pentapetalae</taxon>
        <taxon>asterids</taxon>
        <taxon>lamiids</taxon>
        <taxon>Lamiales</taxon>
        <taxon>Oleaceae</taxon>
        <taxon>Oleeae</taxon>
        <taxon>Fraxinus</taxon>
    </lineage>
</organism>
<protein>
    <recommendedName>
        <fullName evidence="5">Glutamate/phenylalanine/leucine/valine/L-tryptophan dehydrogenase dimerisation domain-containing protein</fullName>
    </recommendedName>
</protein>
<dbReference type="Pfam" id="PF02812">
    <property type="entry name" value="ELFV_dehydrog_N"/>
    <property type="match status" value="1"/>
</dbReference>
<dbReference type="Gene3D" id="3.40.50.10860">
    <property type="entry name" value="Leucine Dehydrogenase, chain A, domain 1"/>
    <property type="match status" value="1"/>
</dbReference>
<feature type="region of interest" description="Disordered" evidence="3">
    <location>
        <begin position="296"/>
        <end position="325"/>
    </location>
</feature>
<dbReference type="PANTHER" id="PTHR11606:SF24">
    <property type="entry name" value="NAD-SPECIFIC GLUTAMATE DEHYDROGENASE"/>
    <property type="match status" value="1"/>
</dbReference>
<evidence type="ECO:0000259" key="5">
    <source>
        <dbReference type="Pfam" id="PF02812"/>
    </source>
</evidence>
<keyword evidence="4" id="KW-0812">Transmembrane</keyword>
<accession>A0AAD2DTY8</accession>
<evidence type="ECO:0000313" key="7">
    <source>
        <dbReference type="Proteomes" id="UP000834106"/>
    </source>
</evidence>
<dbReference type="InterPro" id="IPR006097">
    <property type="entry name" value="Glu/Leu/Phe/Val/Trp_DH_dimer"/>
</dbReference>
<keyword evidence="4" id="KW-0472">Membrane</keyword>
<evidence type="ECO:0000256" key="4">
    <source>
        <dbReference type="SAM" id="Phobius"/>
    </source>
</evidence>
<feature type="domain" description="Glutamate/phenylalanine/leucine/valine/L-tryptophan dehydrogenase dimerisation" evidence="5">
    <location>
        <begin position="219"/>
        <end position="259"/>
    </location>
</feature>
<keyword evidence="4" id="KW-1133">Transmembrane helix</keyword>
<dbReference type="InterPro" id="IPR046346">
    <property type="entry name" value="Aminoacid_DH-like_N_sf"/>
</dbReference>
<evidence type="ECO:0000256" key="3">
    <source>
        <dbReference type="SAM" id="MobiDB-lite"/>
    </source>
</evidence>
<sequence length="325" mass="36485">MKNFKEIAIRFFQQGKIVEKNKGIMVANALTLMKVKQLKKLCYDYYEILYFSSLDPLYVKRGEEDAAYEMRKRKSRCVAMLIAERVLLEILFFLFAFFIYYKKICPSQEYSDPQLIDAKCLGSTDNVGDGDDFELERVQQNSKWAYRMEALPSVLRETFVPHRGTSVRARRYMGSVGNDVSLSTGNWYLTDRISYTNEEDGGKEKCLHPSPAFMPPSWMEVECTIPKDDGTLASFVGFRVQHNNATGPMKGGIRYRSETAFLSTLVGVDVAEVAACAALAAFSALEDIKLEESLKISSGASKQQEESKETPPIPPDAVSITGAGE</sequence>
<keyword evidence="7" id="KW-1185">Reference proteome</keyword>